<evidence type="ECO:0000256" key="7">
    <source>
        <dbReference type="RuleBase" id="RU361218"/>
    </source>
</evidence>
<organism evidence="8 9">
    <name type="scientific">Triplophysa rosa</name>
    <name type="common">Cave loach</name>
    <dbReference type="NCBI Taxonomy" id="992332"/>
    <lineage>
        <taxon>Eukaryota</taxon>
        <taxon>Metazoa</taxon>
        <taxon>Chordata</taxon>
        <taxon>Craniata</taxon>
        <taxon>Vertebrata</taxon>
        <taxon>Euteleostomi</taxon>
        <taxon>Actinopterygii</taxon>
        <taxon>Neopterygii</taxon>
        <taxon>Teleostei</taxon>
        <taxon>Ostariophysi</taxon>
        <taxon>Cypriniformes</taxon>
        <taxon>Nemacheilidae</taxon>
        <taxon>Triplophysa</taxon>
    </lineage>
</organism>
<keyword evidence="4 7" id="KW-1133">Transmembrane helix</keyword>
<evidence type="ECO:0000256" key="6">
    <source>
        <dbReference type="PIRSR" id="PIRSR002419-1"/>
    </source>
</evidence>
<dbReference type="PANTHER" id="PTHR19282:SF456">
    <property type="entry name" value="CD63 MOLECULE"/>
    <property type="match status" value="1"/>
</dbReference>
<dbReference type="Proteomes" id="UP001059041">
    <property type="component" value="Linkage Group LG21"/>
</dbReference>
<feature type="disulfide bond" evidence="6">
    <location>
        <begin position="143"/>
        <end position="174"/>
    </location>
</feature>
<accession>A0A9W7WBT5</accession>
<dbReference type="InterPro" id="IPR000301">
    <property type="entry name" value="Tetraspanin_animals"/>
</dbReference>
<comment type="caution">
    <text evidence="8">The sequence shown here is derived from an EMBL/GenBank/DDBJ whole genome shotgun (WGS) entry which is preliminary data.</text>
</comment>
<feature type="transmembrane region" description="Helical" evidence="7">
    <location>
        <begin position="51"/>
        <end position="74"/>
    </location>
</feature>
<feature type="transmembrane region" description="Helical" evidence="7">
    <location>
        <begin position="81"/>
        <end position="105"/>
    </location>
</feature>
<gene>
    <name evidence="8" type="ORF">IRJ41_014964</name>
</gene>
<dbReference type="Gene3D" id="1.10.1450.10">
    <property type="entry name" value="Tetraspanin"/>
    <property type="match status" value="1"/>
</dbReference>
<dbReference type="InterPro" id="IPR018499">
    <property type="entry name" value="Tetraspanin/Peripherin"/>
</dbReference>
<evidence type="ECO:0000256" key="2">
    <source>
        <dbReference type="ARBA" id="ARBA00006840"/>
    </source>
</evidence>
<keyword evidence="6" id="KW-1015">Disulfide bond</keyword>
<comment type="subcellular location">
    <subcellularLocation>
        <location evidence="1 7">Membrane</location>
        <topology evidence="1 7">Multi-pass membrane protein</topology>
    </subcellularLocation>
</comment>
<dbReference type="SUPFAM" id="SSF48652">
    <property type="entry name" value="Tetraspanin"/>
    <property type="match status" value="1"/>
</dbReference>
<feature type="transmembrane region" description="Helical" evidence="7">
    <location>
        <begin position="12"/>
        <end position="39"/>
    </location>
</feature>
<dbReference type="InterPro" id="IPR018503">
    <property type="entry name" value="Tetraspanin_CS"/>
</dbReference>
<reference evidence="8" key="1">
    <citation type="submission" date="2021-02" db="EMBL/GenBank/DDBJ databases">
        <title>Comparative genomics reveals that relaxation of natural selection precedes convergent phenotypic evolution of cavefish.</title>
        <authorList>
            <person name="Peng Z."/>
        </authorList>
    </citation>
    <scope>NUCLEOTIDE SEQUENCE</scope>
    <source>
        <tissue evidence="8">Muscle</tissue>
    </source>
</reference>
<evidence type="ECO:0000256" key="5">
    <source>
        <dbReference type="ARBA" id="ARBA00023136"/>
    </source>
</evidence>
<dbReference type="PROSITE" id="PS00421">
    <property type="entry name" value="TM4_1"/>
    <property type="match status" value="1"/>
</dbReference>
<dbReference type="GO" id="GO:0005886">
    <property type="term" value="C:plasma membrane"/>
    <property type="evidence" value="ECO:0007669"/>
    <property type="project" value="TreeGrafter"/>
</dbReference>
<evidence type="ECO:0000313" key="9">
    <source>
        <dbReference type="Proteomes" id="UP001059041"/>
    </source>
</evidence>
<protein>
    <recommendedName>
        <fullName evidence="7">Tetraspanin</fullName>
    </recommendedName>
</protein>
<dbReference type="PRINTS" id="PR00259">
    <property type="entry name" value="TMFOUR"/>
</dbReference>
<evidence type="ECO:0000256" key="4">
    <source>
        <dbReference type="ARBA" id="ARBA00022989"/>
    </source>
</evidence>
<dbReference type="EMBL" id="JAFHDT010000021">
    <property type="protein sequence ID" value="KAI7794311.1"/>
    <property type="molecule type" value="Genomic_DNA"/>
</dbReference>
<proteinExistence type="inferred from homology"/>
<dbReference type="OrthoDB" id="10033535at2759"/>
<dbReference type="PANTHER" id="PTHR19282">
    <property type="entry name" value="TETRASPANIN"/>
    <property type="match status" value="1"/>
</dbReference>
<dbReference type="Pfam" id="PF00335">
    <property type="entry name" value="Tetraspanin"/>
    <property type="match status" value="1"/>
</dbReference>
<dbReference type="InterPro" id="IPR008952">
    <property type="entry name" value="Tetraspanin_EC2_sf"/>
</dbReference>
<feature type="transmembrane region" description="Helical" evidence="7">
    <location>
        <begin position="202"/>
        <end position="227"/>
    </location>
</feature>
<keyword evidence="3 7" id="KW-0812">Transmembrane</keyword>
<evidence type="ECO:0000313" key="8">
    <source>
        <dbReference type="EMBL" id="KAI7794311.1"/>
    </source>
</evidence>
<comment type="similarity">
    <text evidence="2 7">Belongs to the tetraspanin (TM4SF) family.</text>
</comment>
<name>A0A9W7WBT5_TRIRA</name>
<dbReference type="PIRSF" id="PIRSF002419">
    <property type="entry name" value="Tetraspanin"/>
    <property type="match status" value="1"/>
</dbReference>
<evidence type="ECO:0000256" key="3">
    <source>
        <dbReference type="ARBA" id="ARBA00022692"/>
    </source>
</evidence>
<sequence length="237" mass="25628">MAVEGGATCVKYLLFFFNFIFWICGLALIVLGVIAQVSLHNTAVLKGASGSALVLIVVGVIIFFIAFFGCCGALKENHCMVTTFAVFLSLIIITEIGAAIAVYVYRGKMNDLVNEGFKTLIKDYNTTESARKTLDGIQNELKCCGANSSDDWVNFMPTHSSVPDSCCKNVTQNCGIGAIHNDNKIYTHGCQPAIVNILKQNILWVAVAALVIAFVQIIGIVLACVLMRAIRSGYEVM</sequence>
<keyword evidence="9" id="KW-1185">Reference proteome</keyword>
<dbReference type="GO" id="GO:1900746">
    <property type="term" value="P:regulation of vascular endothelial growth factor signaling pathway"/>
    <property type="evidence" value="ECO:0007669"/>
    <property type="project" value="TreeGrafter"/>
</dbReference>
<evidence type="ECO:0000256" key="1">
    <source>
        <dbReference type="ARBA" id="ARBA00004141"/>
    </source>
</evidence>
<keyword evidence="5 7" id="KW-0472">Membrane</keyword>
<dbReference type="AlphaFoldDB" id="A0A9W7WBT5"/>